<dbReference type="AlphaFoldDB" id="A0A6V7W0D1"/>
<feature type="compositionally biased region" description="Basic and acidic residues" evidence="1">
    <location>
        <begin position="10"/>
        <end position="22"/>
    </location>
</feature>
<evidence type="ECO:0000313" key="3">
    <source>
        <dbReference type="Proteomes" id="UP000580250"/>
    </source>
</evidence>
<comment type="caution">
    <text evidence="2">The sequence shown here is derived from an EMBL/GenBank/DDBJ whole genome shotgun (WGS) entry which is preliminary data.</text>
</comment>
<organism evidence="2 3">
    <name type="scientific">Meloidogyne enterolobii</name>
    <name type="common">Root-knot nematode worm</name>
    <name type="synonym">Meloidogyne mayaguensis</name>
    <dbReference type="NCBI Taxonomy" id="390850"/>
    <lineage>
        <taxon>Eukaryota</taxon>
        <taxon>Metazoa</taxon>
        <taxon>Ecdysozoa</taxon>
        <taxon>Nematoda</taxon>
        <taxon>Chromadorea</taxon>
        <taxon>Rhabditida</taxon>
        <taxon>Tylenchina</taxon>
        <taxon>Tylenchomorpha</taxon>
        <taxon>Tylenchoidea</taxon>
        <taxon>Meloidogynidae</taxon>
        <taxon>Meloidogyninae</taxon>
        <taxon>Meloidogyne</taxon>
    </lineage>
</organism>
<protein>
    <submittedName>
        <fullName evidence="2">Uncharacterized protein</fullName>
    </submittedName>
</protein>
<gene>
    <name evidence="2" type="ORF">MENT_LOCUS32727</name>
</gene>
<evidence type="ECO:0000256" key="1">
    <source>
        <dbReference type="SAM" id="MobiDB-lite"/>
    </source>
</evidence>
<sequence>MFCDGVDMGEEGREGEGEKERTIEPVVLGQGEKRRRREILNRKKKTSWNHRNWEKNFF</sequence>
<reference evidence="2 3" key="1">
    <citation type="submission" date="2020-08" db="EMBL/GenBank/DDBJ databases">
        <authorList>
            <person name="Koutsovoulos G."/>
            <person name="Danchin GJ E."/>
        </authorList>
    </citation>
    <scope>NUCLEOTIDE SEQUENCE [LARGE SCALE GENOMIC DNA]</scope>
</reference>
<evidence type="ECO:0000313" key="2">
    <source>
        <dbReference type="EMBL" id="CAD2180637.1"/>
    </source>
</evidence>
<feature type="region of interest" description="Disordered" evidence="1">
    <location>
        <begin position="1"/>
        <end position="22"/>
    </location>
</feature>
<name>A0A6V7W0D1_MELEN</name>
<accession>A0A6V7W0D1</accession>
<proteinExistence type="predicted"/>
<dbReference type="EMBL" id="CAJEWN010000376">
    <property type="protein sequence ID" value="CAD2180637.1"/>
    <property type="molecule type" value="Genomic_DNA"/>
</dbReference>
<dbReference type="Proteomes" id="UP000580250">
    <property type="component" value="Unassembled WGS sequence"/>
</dbReference>